<feature type="transmembrane region" description="Helical" evidence="6">
    <location>
        <begin position="235"/>
        <end position="254"/>
    </location>
</feature>
<name>A0AAD7XNL1_9STRA</name>
<accession>A0AAD7XNL1</accession>
<feature type="transmembrane region" description="Helical" evidence="6">
    <location>
        <begin position="29"/>
        <end position="50"/>
    </location>
</feature>
<comment type="caution">
    <text evidence="7">The sequence shown here is derived from an EMBL/GenBank/DDBJ whole genome shotgun (WGS) entry which is preliminary data.</text>
</comment>
<evidence type="ECO:0000256" key="6">
    <source>
        <dbReference type="SAM" id="Phobius"/>
    </source>
</evidence>
<evidence type="ECO:0000256" key="1">
    <source>
        <dbReference type="ARBA" id="ARBA00004141"/>
    </source>
</evidence>
<comment type="subcellular location">
    <subcellularLocation>
        <location evidence="1">Membrane</location>
        <topology evidence="1">Multi-pass membrane protein</topology>
    </subcellularLocation>
</comment>
<dbReference type="GO" id="GO:0005789">
    <property type="term" value="C:endoplasmic reticulum membrane"/>
    <property type="evidence" value="ECO:0007669"/>
    <property type="project" value="TreeGrafter"/>
</dbReference>
<dbReference type="PANTHER" id="PTHR10778:SF8">
    <property type="entry name" value="ADENOSINE 3'-PHOSPHO 5'-PHOSPHOSULFATE TRANSPORTER 2"/>
    <property type="match status" value="1"/>
</dbReference>
<keyword evidence="2" id="KW-0813">Transport</keyword>
<feature type="transmembrane region" description="Helical" evidence="6">
    <location>
        <begin position="207"/>
        <end position="229"/>
    </location>
</feature>
<proteinExistence type="predicted"/>
<evidence type="ECO:0000256" key="5">
    <source>
        <dbReference type="ARBA" id="ARBA00023136"/>
    </source>
</evidence>
<sequence length="289" mass="30592">MTSIELVTMFSCAYVWEGVGAKLVSKKPLATLVVVIAISQGTGSVALAYVNYPVKVAFKSCKLVPTMLFSQLVTGARYSTTEYVAAVFMSLSLMVLGLADADNGSRAKAQTVGFFLLAVAVCSDALIPNIQEKLLRQLKVPVGAMVVWSNFGSFVLIIFFIAATGELRSAVDYCRAHRGTATLLFLQALSAYCGLRCYLNLVRNVSGVAGVLATSARKVLTLILSFVLFTKPFTHLHGLALLLLAAGVALAVIAKHRAAAAKKTVVVLGGHNPLPTTALAPPTTTILRT</sequence>
<keyword evidence="3 6" id="KW-0812">Transmembrane</keyword>
<dbReference type="GO" id="GO:0000139">
    <property type="term" value="C:Golgi membrane"/>
    <property type="evidence" value="ECO:0007669"/>
    <property type="project" value="TreeGrafter"/>
</dbReference>
<keyword evidence="4 6" id="KW-1133">Transmembrane helix</keyword>
<keyword evidence="5 6" id="KW-0472">Membrane</keyword>
<evidence type="ECO:0000313" key="8">
    <source>
        <dbReference type="Proteomes" id="UP001230188"/>
    </source>
</evidence>
<dbReference type="EMBL" id="JAQMWT010000009">
    <property type="protein sequence ID" value="KAJ8614218.1"/>
    <property type="molecule type" value="Genomic_DNA"/>
</dbReference>
<reference evidence="7" key="1">
    <citation type="submission" date="2023-01" db="EMBL/GenBank/DDBJ databases">
        <title>Metagenome sequencing of chrysophaentin producing Chrysophaeum taylorii.</title>
        <authorList>
            <person name="Davison J."/>
            <person name="Bewley C."/>
        </authorList>
    </citation>
    <scope>NUCLEOTIDE SEQUENCE</scope>
    <source>
        <strain evidence="7">NIES-1699</strain>
    </source>
</reference>
<feature type="transmembrane region" description="Helical" evidence="6">
    <location>
        <begin position="83"/>
        <end position="99"/>
    </location>
</feature>
<evidence type="ECO:0000313" key="7">
    <source>
        <dbReference type="EMBL" id="KAJ8614218.1"/>
    </source>
</evidence>
<feature type="transmembrane region" description="Helical" evidence="6">
    <location>
        <begin position="111"/>
        <end position="130"/>
    </location>
</feature>
<evidence type="ECO:0000256" key="2">
    <source>
        <dbReference type="ARBA" id="ARBA00022448"/>
    </source>
</evidence>
<dbReference type="Pfam" id="PF08449">
    <property type="entry name" value="UAA"/>
    <property type="match status" value="1"/>
</dbReference>
<protein>
    <submittedName>
        <fullName evidence="7">Uncharacterized protein</fullName>
    </submittedName>
</protein>
<organism evidence="7 8">
    <name type="scientific">Chrysophaeum taylorii</name>
    <dbReference type="NCBI Taxonomy" id="2483200"/>
    <lineage>
        <taxon>Eukaryota</taxon>
        <taxon>Sar</taxon>
        <taxon>Stramenopiles</taxon>
        <taxon>Ochrophyta</taxon>
        <taxon>Pelagophyceae</taxon>
        <taxon>Pelagomonadales</taxon>
        <taxon>Pelagomonadaceae</taxon>
        <taxon>Chrysophaeum</taxon>
    </lineage>
</organism>
<evidence type="ECO:0000256" key="4">
    <source>
        <dbReference type="ARBA" id="ARBA00022989"/>
    </source>
</evidence>
<dbReference type="InterPro" id="IPR013657">
    <property type="entry name" value="SCL35B1-4/HUT1"/>
</dbReference>
<gene>
    <name evidence="7" type="ORF">CTAYLR_001128</name>
</gene>
<dbReference type="AlphaFoldDB" id="A0AAD7XNL1"/>
<keyword evidence="8" id="KW-1185">Reference proteome</keyword>
<evidence type="ECO:0000256" key="3">
    <source>
        <dbReference type="ARBA" id="ARBA00022692"/>
    </source>
</evidence>
<feature type="transmembrane region" description="Helical" evidence="6">
    <location>
        <begin position="176"/>
        <end position="195"/>
    </location>
</feature>
<dbReference type="PANTHER" id="PTHR10778">
    <property type="entry name" value="SOLUTE CARRIER FAMILY 35 MEMBER B"/>
    <property type="match status" value="1"/>
</dbReference>
<dbReference type="Proteomes" id="UP001230188">
    <property type="component" value="Unassembled WGS sequence"/>
</dbReference>
<feature type="transmembrane region" description="Helical" evidence="6">
    <location>
        <begin position="142"/>
        <end position="164"/>
    </location>
</feature>
<dbReference type="GO" id="GO:0046964">
    <property type="term" value="F:3'-phosphoadenosine 5'-phosphosulfate transmembrane transporter activity"/>
    <property type="evidence" value="ECO:0007669"/>
    <property type="project" value="TreeGrafter"/>
</dbReference>